<dbReference type="InterPro" id="IPR007470">
    <property type="entry name" value="HemX"/>
</dbReference>
<organism evidence="2 3">
    <name type="scientific">Azonexus hydrophilus</name>
    <dbReference type="NCBI Taxonomy" id="418702"/>
    <lineage>
        <taxon>Bacteria</taxon>
        <taxon>Pseudomonadati</taxon>
        <taxon>Pseudomonadota</taxon>
        <taxon>Betaproteobacteria</taxon>
        <taxon>Rhodocyclales</taxon>
        <taxon>Azonexaceae</taxon>
        <taxon>Azonexus</taxon>
    </lineage>
</organism>
<evidence type="ECO:0000313" key="3">
    <source>
        <dbReference type="Proteomes" id="UP000187526"/>
    </source>
</evidence>
<protein>
    <recommendedName>
        <fullName evidence="4">Heme biosynthesis operon protein HemX</fullName>
    </recommendedName>
</protein>
<evidence type="ECO:0008006" key="4">
    <source>
        <dbReference type="Google" id="ProtNLM"/>
    </source>
</evidence>
<keyword evidence="1" id="KW-0812">Transmembrane</keyword>
<dbReference type="PANTHER" id="PTHR38043:SF1">
    <property type="entry name" value="PROTEIN HEMX"/>
    <property type="match status" value="1"/>
</dbReference>
<feature type="transmembrane region" description="Helical" evidence="1">
    <location>
        <begin position="29"/>
        <end position="47"/>
    </location>
</feature>
<name>A0A1R1ICY8_9RHOO</name>
<gene>
    <name evidence="2" type="ORF">BJN45_02770</name>
</gene>
<dbReference type="OrthoDB" id="9787650at2"/>
<keyword evidence="1" id="KW-1133">Transmembrane helix</keyword>
<dbReference type="Proteomes" id="UP000187526">
    <property type="component" value="Unassembled WGS sequence"/>
</dbReference>
<sequence>MNVEQSSTPPAEPVTAPVAKARRNNKGGALWLLPVAILGGLLAWQWYDTRQQMTELRQDVARRLADAAVVARNEAQAGQQLLERSTALAGRLDAIEATLAEGRDQEEALQALYQDVAKGREEAQLLEIEQAITLAAQQIQLAGNVPVALLALRSADAQLARLDKARHLPLRKALAADISHLNELPLADIPGISLRLEQIVSGVEKFPFIVHGRPVEEASAAVEPDDAPAPWWRLVLSDLWQETRTLIRIQRFDREEPALLAPGQGFFLRENLKLRLLSARLALFARDQWTFRNELSVARSWLERYFSTEDRAVQAAIEQLKELSAAEIIIELPDLRASQQALVGLREGRETR</sequence>
<keyword evidence="3" id="KW-1185">Reference proteome</keyword>
<dbReference type="AlphaFoldDB" id="A0A1R1ICY8"/>
<evidence type="ECO:0000256" key="1">
    <source>
        <dbReference type="SAM" id="Phobius"/>
    </source>
</evidence>
<dbReference type="STRING" id="418702.BJN45_02770"/>
<dbReference type="RefSeq" id="WP_076091811.1">
    <property type="nucleotide sequence ID" value="NZ_MTHD01000001.1"/>
</dbReference>
<keyword evidence="1" id="KW-0472">Membrane</keyword>
<evidence type="ECO:0000313" key="2">
    <source>
        <dbReference type="EMBL" id="OMG56555.1"/>
    </source>
</evidence>
<comment type="caution">
    <text evidence="2">The sequence shown here is derived from an EMBL/GenBank/DDBJ whole genome shotgun (WGS) entry which is preliminary data.</text>
</comment>
<reference evidence="2 3" key="1">
    <citation type="submission" date="2016-10" db="EMBL/GenBank/DDBJ databases">
        <title>Alkaliphiles isolated from bioreactors.</title>
        <authorList>
            <person name="Salah Z."/>
            <person name="Rout S.P."/>
            <person name="Humphreys P.N."/>
        </authorList>
    </citation>
    <scope>NUCLEOTIDE SEQUENCE [LARGE SCALE GENOMIC DNA]</scope>
    <source>
        <strain evidence="2 3">ZS02</strain>
    </source>
</reference>
<dbReference type="PANTHER" id="PTHR38043">
    <property type="entry name" value="PROTEIN HEMX"/>
    <property type="match status" value="1"/>
</dbReference>
<dbReference type="Pfam" id="PF04375">
    <property type="entry name" value="HemX"/>
    <property type="match status" value="1"/>
</dbReference>
<dbReference type="EMBL" id="MTHD01000001">
    <property type="protein sequence ID" value="OMG56555.1"/>
    <property type="molecule type" value="Genomic_DNA"/>
</dbReference>
<proteinExistence type="predicted"/>
<accession>A0A1R1ICY8</accession>